<reference evidence="4" key="1">
    <citation type="journal article" date="2023" name="Mol. Phylogenet. Evol.">
        <title>Genome-scale phylogeny and comparative genomics of the fungal order Sordariales.</title>
        <authorList>
            <person name="Hensen N."/>
            <person name="Bonometti L."/>
            <person name="Westerberg I."/>
            <person name="Brannstrom I.O."/>
            <person name="Guillou S."/>
            <person name="Cros-Aarteil S."/>
            <person name="Calhoun S."/>
            <person name="Haridas S."/>
            <person name="Kuo A."/>
            <person name="Mondo S."/>
            <person name="Pangilinan J."/>
            <person name="Riley R."/>
            <person name="LaButti K."/>
            <person name="Andreopoulos B."/>
            <person name="Lipzen A."/>
            <person name="Chen C."/>
            <person name="Yan M."/>
            <person name="Daum C."/>
            <person name="Ng V."/>
            <person name="Clum A."/>
            <person name="Steindorff A."/>
            <person name="Ohm R.A."/>
            <person name="Martin F."/>
            <person name="Silar P."/>
            <person name="Natvig D.O."/>
            <person name="Lalanne C."/>
            <person name="Gautier V."/>
            <person name="Ament-Velasquez S.L."/>
            <person name="Kruys A."/>
            <person name="Hutchinson M.I."/>
            <person name="Powell A.J."/>
            <person name="Barry K."/>
            <person name="Miller A.N."/>
            <person name="Grigoriev I.V."/>
            <person name="Debuchy R."/>
            <person name="Gladieux P."/>
            <person name="Hiltunen Thoren M."/>
            <person name="Johannesson H."/>
        </authorList>
    </citation>
    <scope>NUCLEOTIDE SEQUENCE</scope>
    <source>
        <strain evidence="4">PSN324</strain>
    </source>
</reference>
<proteinExistence type="predicted"/>
<evidence type="ECO:0000313" key="4">
    <source>
        <dbReference type="EMBL" id="KAK4463031.1"/>
    </source>
</evidence>
<dbReference type="GO" id="GO:0005975">
    <property type="term" value="P:carbohydrate metabolic process"/>
    <property type="evidence" value="ECO:0007669"/>
    <property type="project" value="InterPro"/>
</dbReference>
<dbReference type="Gene3D" id="2.60.120.200">
    <property type="match status" value="1"/>
</dbReference>
<evidence type="ECO:0000313" key="5">
    <source>
        <dbReference type="Proteomes" id="UP001321749"/>
    </source>
</evidence>
<dbReference type="PROSITE" id="PS51762">
    <property type="entry name" value="GH16_2"/>
    <property type="match status" value="1"/>
</dbReference>
<dbReference type="InterPro" id="IPR050546">
    <property type="entry name" value="Glycosyl_Hydrlase_16"/>
</dbReference>
<feature type="compositionally biased region" description="Polar residues" evidence="1">
    <location>
        <begin position="298"/>
        <end position="315"/>
    </location>
</feature>
<protein>
    <submittedName>
        <fullName evidence="4">Family 16 putative glycoside hydrolase</fullName>
    </submittedName>
</protein>
<feature type="domain" description="GH16" evidence="3">
    <location>
        <begin position="34"/>
        <end position="237"/>
    </location>
</feature>
<reference evidence="4" key="2">
    <citation type="submission" date="2023-06" db="EMBL/GenBank/DDBJ databases">
        <authorList>
            <consortium name="Lawrence Berkeley National Laboratory"/>
            <person name="Mondo S.J."/>
            <person name="Hensen N."/>
            <person name="Bonometti L."/>
            <person name="Westerberg I."/>
            <person name="Brannstrom I.O."/>
            <person name="Guillou S."/>
            <person name="Cros-Aarteil S."/>
            <person name="Calhoun S."/>
            <person name="Haridas S."/>
            <person name="Kuo A."/>
            <person name="Pangilinan J."/>
            <person name="Riley R."/>
            <person name="Labutti K."/>
            <person name="Andreopoulos B."/>
            <person name="Lipzen A."/>
            <person name="Chen C."/>
            <person name="Yanf M."/>
            <person name="Daum C."/>
            <person name="Ng V."/>
            <person name="Clum A."/>
            <person name="Steindorff A."/>
            <person name="Ohm R."/>
            <person name="Martin F."/>
            <person name="Silar P."/>
            <person name="Natvig D."/>
            <person name="Lalanne C."/>
            <person name="Gautier V."/>
            <person name="Ament-Velasquez S.L."/>
            <person name="Kruys A."/>
            <person name="Hutchinson M.I."/>
            <person name="Powell A.J."/>
            <person name="Barry K."/>
            <person name="Miller A.N."/>
            <person name="Grigoriev I.V."/>
            <person name="Debuchy R."/>
            <person name="Gladieux P."/>
            <person name="Thoren M.H."/>
            <person name="Johannesson H."/>
        </authorList>
    </citation>
    <scope>NUCLEOTIDE SEQUENCE</scope>
    <source>
        <strain evidence="4">PSN324</strain>
    </source>
</reference>
<gene>
    <name evidence="4" type="ORF">QBC42DRAFT_199926</name>
</gene>
<keyword evidence="2" id="KW-0732">Signal</keyword>
<dbReference type="InterPro" id="IPR013320">
    <property type="entry name" value="ConA-like_dom_sf"/>
</dbReference>
<feature type="signal peptide" evidence="2">
    <location>
        <begin position="1"/>
        <end position="26"/>
    </location>
</feature>
<evidence type="ECO:0000256" key="1">
    <source>
        <dbReference type="SAM" id="MobiDB-lite"/>
    </source>
</evidence>
<dbReference type="GO" id="GO:0004553">
    <property type="term" value="F:hydrolase activity, hydrolyzing O-glycosyl compounds"/>
    <property type="evidence" value="ECO:0007669"/>
    <property type="project" value="InterPro"/>
</dbReference>
<feature type="region of interest" description="Disordered" evidence="1">
    <location>
        <begin position="283"/>
        <end position="360"/>
    </location>
</feature>
<feature type="compositionally biased region" description="Polar residues" evidence="1">
    <location>
        <begin position="346"/>
        <end position="356"/>
    </location>
</feature>
<dbReference type="AlphaFoldDB" id="A0AAV9HQR9"/>
<name>A0AAV9HQR9_9PEZI</name>
<sequence length="396" mass="41502">MRNLLFPSSWLLSLVGVAGIFELAAAQTYTNCNPTTKQCPPDVGLQSATYSADFRKGGDPLHWSSGGGPITYTPLGAALTINKEGDSPTLTSAWYFFFGRAEVRLRAAPGTGIVSCIVLESDDLDEIDWEWVGGEQDYVQTNYFGKGNTTTYDRGGKTWVADAQGVTHSYAIDWTPNTVTWSIDGAPIRTLAYADALGGSNYPQTPMRLKLGLWAGGDPKNANGTIAWAGGITNYTLGPFTMYLESVSVTNMYPAASYEYTDKSGSWQSITTGAVVPQVAVRNGKKVDGDDKPPTPSPTGSNKDSTSENGDTNSLPAGPKDTPGVVDGVSSVPYPTGAPRLDQGVGTATSSISASRGTPPPNLISVGASITGRETGMRAVSAGALVVVLGAVIHLL</sequence>
<evidence type="ECO:0000256" key="2">
    <source>
        <dbReference type="SAM" id="SignalP"/>
    </source>
</evidence>
<dbReference type="EMBL" id="MU864964">
    <property type="protein sequence ID" value="KAK4463031.1"/>
    <property type="molecule type" value="Genomic_DNA"/>
</dbReference>
<dbReference type="GO" id="GO:0009277">
    <property type="term" value="C:fungal-type cell wall"/>
    <property type="evidence" value="ECO:0007669"/>
    <property type="project" value="TreeGrafter"/>
</dbReference>
<dbReference type="GO" id="GO:0016757">
    <property type="term" value="F:glycosyltransferase activity"/>
    <property type="evidence" value="ECO:0007669"/>
    <property type="project" value="TreeGrafter"/>
</dbReference>
<feature type="chain" id="PRO_5043956411" evidence="2">
    <location>
        <begin position="27"/>
        <end position="396"/>
    </location>
</feature>
<keyword evidence="4" id="KW-0378">Hydrolase</keyword>
<dbReference type="Proteomes" id="UP001321749">
    <property type="component" value="Unassembled WGS sequence"/>
</dbReference>
<keyword evidence="5" id="KW-1185">Reference proteome</keyword>
<dbReference type="CDD" id="cd02183">
    <property type="entry name" value="GH16_fungal_CRH1_transglycosylase"/>
    <property type="match status" value="1"/>
</dbReference>
<evidence type="ECO:0000259" key="3">
    <source>
        <dbReference type="PROSITE" id="PS51762"/>
    </source>
</evidence>
<dbReference type="SUPFAM" id="SSF49899">
    <property type="entry name" value="Concanavalin A-like lectins/glucanases"/>
    <property type="match status" value="1"/>
</dbReference>
<dbReference type="GO" id="GO:0031505">
    <property type="term" value="P:fungal-type cell wall organization"/>
    <property type="evidence" value="ECO:0007669"/>
    <property type="project" value="TreeGrafter"/>
</dbReference>
<dbReference type="InterPro" id="IPR000757">
    <property type="entry name" value="Beta-glucanase-like"/>
</dbReference>
<dbReference type="PANTHER" id="PTHR10963:SF68">
    <property type="entry name" value="GLYCOSIDASE CRH1-RELATED"/>
    <property type="match status" value="1"/>
</dbReference>
<dbReference type="PANTHER" id="PTHR10963">
    <property type="entry name" value="GLYCOSYL HYDROLASE-RELATED"/>
    <property type="match status" value="1"/>
</dbReference>
<accession>A0AAV9HQR9</accession>
<organism evidence="4 5">
    <name type="scientific">Cladorrhinum samala</name>
    <dbReference type="NCBI Taxonomy" id="585594"/>
    <lineage>
        <taxon>Eukaryota</taxon>
        <taxon>Fungi</taxon>
        <taxon>Dikarya</taxon>
        <taxon>Ascomycota</taxon>
        <taxon>Pezizomycotina</taxon>
        <taxon>Sordariomycetes</taxon>
        <taxon>Sordariomycetidae</taxon>
        <taxon>Sordariales</taxon>
        <taxon>Podosporaceae</taxon>
        <taxon>Cladorrhinum</taxon>
    </lineage>
</organism>
<comment type="caution">
    <text evidence="4">The sequence shown here is derived from an EMBL/GenBank/DDBJ whole genome shotgun (WGS) entry which is preliminary data.</text>
</comment>
<dbReference type="Pfam" id="PF00722">
    <property type="entry name" value="Glyco_hydro_16"/>
    <property type="match status" value="1"/>
</dbReference>